<dbReference type="RefSeq" id="WP_273618957.1">
    <property type="nucleotide sequence ID" value="NZ_CP117417.1"/>
</dbReference>
<name>A0ABY7TZE9_9SPHN</name>
<reference evidence="1 2" key="1">
    <citation type="submission" date="2023-02" db="EMBL/GenBank/DDBJ databases">
        <title>Genome sequence of Novosphingobium humi KACC 19094.</title>
        <authorList>
            <person name="Kim S."/>
            <person name="Heo J."/>
            <person name="Kwon S.-W."/>
        </authorList>
    </citation>
    <scope>NUCLEOTIDE SEQUENCE [LARGE SCALE GENOMIC DNA]</scope>
    <source>
        <strain evidence="1 2">KACC 19094</strain>
    </source>
</reference>
<evidence type="ECO:0000313" key="2">
    <source>
        <dbReference type="Proteomes" id="UP001218231"/>
    </source>
</evidence>
<sequence length="73" mass="8427">MANKLFFRDQTGKQYEIGIEHSNALGHWYLAVEWMTGSVRRTEILAPRYPTQLGARAAARRYAEFHGWTARDG</sequence>
<dbReference type="EMBL" id="CP117417">
    <property type="protein sequence ID" value="WCT78647.1"/>
    <property type="molecule type" value="Genomic_DNA"/>
</dbReference>
<organism evidence="1 2">
    <name type="scientific">Novosphingobium humi</name>
    <dbReference type="NCBI Taxonomy" id="2282397"/>
    <lineage>
        <taxon>Bacteria</taxon>
        <taxon>Pseudomonadati</taxon>
        <taxon>Pseudomonadota</taxon>
        <taxon>Alphaproteobacteria</taxon>
        <taxon>Sphingomonadales</taxon>
        <taxon>Sphingomonadaceae</taxon>
        <taxon>Novosphingobium</taxon>
    </lineage>
</organism>
<gene>
    <name evidence="1" type="ORF">PQ457_06705</name>
</gene>
<dbReference type="Proteomes" id="UP001218231">
    <property type="component" value="Chromosome"/>
</dbReference>
<protein>
    <submittedName>
        <fullName evidence="1">Uncharacterized protein</fullName>
    </submittedName>
</protein>
<keyword evidence="2" id="KW-1185">Reference proteome</keyword>
<accession>A0ABY7TZE9</accession>
<proteinExistence type="predicted"/>
<evidence type="ECO:0000313" key="1">
    <source>
        <dbReference type="EMBL" id="WCT78647.1"/>
    </source>
</evidence>